<organism evidence="2">
    <name type="scientific">Rhizophora mucronata</name>
    <name type="common">Asiatic mangrove</name>
    <dbReference type="NCBI Taxonomy" id="61149"/>
    <lineage>
        <taxon>Eukaryota</taxon>
        <taxon>Viridiplantae</taxon>
        <taxon>Streptophyta</taxon>
        <taxon>Embryophyta</taxon>
        <taxon>Tracheophyta</taxon>
        <taxon>Spermatophyta</taxon>
        <taxon>Magnoliopsida</taxon>
        <taxon>eudicotyledons</taxon>
        <taxon>Gunneridae</taxon>
        <taxon>Pentapetalae</taxon>
        <taxon>rosids</taxon>
        <taxon>fabids</taxon>
        <taxon>Malpighiales</taxon>
        <taxon>Rhizophoraceae</taxon>
        <taxon>Rhizophora</taxon>
    </lineage>
</organism>
<dbReference type="EMBL" id="GGEC01053266">
    <property type="protein sequence ID" value="MBX33750.1"/>
    <property type="molecule type" value="Transcribed_RNA"/>
</dbReference>
<proteinExistence type="predicted"/>
<protein>
    <submittedName>
        <fullName evidence="2">Putative leucine-rich repeat receptor-like serine/threonine-protein kinase At5g15730 isoform X2</fullName>
    </submittedName>
</protein>
<evidence type="ECO:0000256" key="1">
    <source>
        <dbReference type="SAM" id="Phobius"/>
    </source>
</evidence>
<sequence>MCILLSILYICKMVHILLYLFFQGYTKSYPKFYDYLVTRFIWPHIQSCDV</sequence>
<reference evidence="2" key="1">
    <citation type="submission" date="2018-02" db="EMBL/GenBank/DDBJ databases">
        <title>Rhizophora mucronata_Transcriptome.</title>
        <authorList>
            <person name="Meera S.P."/>
            <person name="Sreeshan A."/>
            <person name="Augustine A."/>
        </authorList>
    </citation>
    <scope>NUCLEOTIDE SEQUENCE</scope>
    <source>
        <tissue evidence="2">Leaf</tissue>
    </source>
</reference>
<dbReference type="AlphaFoldDB" id="A0A2P2MU46"/>
<keyword evidence="1" id="KW-1133">Transmembrane helix</keyword>
<evidence type="ECO:0000313" key="2">
    <source>
        <dbReference type="EMBL" id="MBX33750.1"/>
    </source>
</evidence>
<keyword evidence="1" id="KW-0812">Transmembrane</keyword>
<name>A0A2P2MU46_RHIMU</name>
<keyword evidence="2" id="KW-0675">Receptor</keyword>
<keyword evidence="2" id="KW-0808">Transferase</keyword>
<feature type="transmembrane region" description="Helical" evidence="1">
    <location>
        <begin position="6"/>
        <end position="22"/>
    </location>
</feature>
<keyword evidence="1" id="KW-0472">Membrane</keyword>
<accession>A0A2P2MU46</accession>
<keyword evidence="2" id="KW-0418">Kinase</keyword>
<dbReference type="GO" id="GO:0016301">
    <property type="term" value="F:kinase activity"/>
    <property type="evidence" value="ECO:0007669"/>
    <property type="project" value="UniProtKB-KW"/>
</dbReference>